<dbReference type="Pfam" id="PF10145">
    <property type="entry name" value="PhageMin_Tail"/>
    <property type="match status" value="1"/>
</dbReference>
<keyword evidence="4" id="KW-0472">Membrane</keyword>
<dbReference type="PANTHER" id="PTHR37813">
    <property type="entry name" value="FELS-2 PROPHAGE PROTEIN"/>
    <property type="match status" value="1"/>
</dbReference>
<evidence type="ECO:0000256" key="1">
    <source>
        <dbReference type="ARBA" id="ARBA00022612"/>
    </source>
</evidence>
<feature type="region of interest" description="Disordered" evidence="3">
    <location>
        <begin position="39"/>
        <end position="72"/>
    </location>
</feature>
<evidence type="ECO:0000259" key="5">
    <source>
        <dbReference type="Pfam" id="PF10145"/>
    </source>
</evidence>
<name>A0A1B1BPM1_9MICO</name>
<feature type="transmembrane region" description="Helical" evidence="4">
    <location>
        <begin position="452"/>
        <end position="473"/>
    </location>
</feature>
<keyword evidence="7" id="KW-1185">Reference proteome</keyword>
<dbReference type="Proteomes" id="UP000092582">
    <property type="component" value="Chromosome 1"/>
</dbReference>
<evidence type="ECO:0000256" key="2">
    <source>
        <dbReference type="SAM" id="Coils"/>
    </source>
</evidence>
<feature type="compositionally biased region" description="Basic and acidic residues" evidence="3">
    <location>
        <begin position="54"/>
        <end position="68"/>
    </location>
</feature>
<feature type="transmembrane region" description="Helical" evidence="4">
    <location>
        <begin position="494"/>
        <end position="516"/>
    </location>
</feature>
<evidence type="ECO:0000313" key="6">
    <source>
        <dbReference type="EMBL" id="ANP74544.1"/>
    </source>
</evidence>
<dbReference type="AlphaFoldDB" id="A0A1B1BPM1"/>
<organism evidence="6 7">
    <name type="scientific">Cryobacterium arcticum</name>
    <dbReference type="NCBI Taxonomy" id="670052"/>
    <lineage>
        <taxon>Bacteria</taxon>
        <taxon>Bacillati</taxon>
        <taxon>Actinomycetota</taxon>
        <taxon>Actinomycetes</taxon>
        <taxon>Micrococcales</taxon>
        <taxon>Microbacteriaceae</taxon>
        <taxon>Cryobacterium</taxon>
    </lineage>
</organism>
<protein>
    <recommendedName>
        <fullName evidence="5">Phage tail tape measure protein domain-containing protein</fullName>
    </recommendedName>
</protein>
<gene>
    <name evidence="6" type="ORF">PA27867_3626</name>
</gene>
<keyword evidence="2" id="KW-0175">Coiled coil</keyword>
<evidence type="ECO:0000256" key="3">
    <source>
        <dbReference type="SAM" id="MobiDB-lite"/>
    </source>
</evidence>
<dbReference type="EMBL" id="CP016282">
    <property type="protein sequence ID" value="ANP74544.1"/>
    <property type="molecule type" value="Genomic_DNA"/>
</dbReference>
<dbReference type="PATRIC" id="fig|670052.7.peg.3729"/>
<evidence type="ECO:0000313" key="7">
    <source>
        <dbReference type="Proteomes" id="UP000092582"/>
    </source>
</evidence>
<sequence length="957" mass="96755">MSGSATFEAGSIGFRIQALGTEVFKRDLDSAEKSVAQVGKTAQESAQKVAPLSKEIDKTSKSSKESKAPVESAAQATKRLAAEAAAAAAKVKAAAQEVERLKRESDDAAKTLGTAALGVGAAFAAVAALTVGTYAKFDEATSKTAAATMATKEQQDKLKASAIEQGAASIYSAKEAADAQTELAKAGVSVNDILGGGLKGSLALAAAGELAVARAAEIAATTLTVFGLKGDQAGHVADLLAAGAGKAQGSVEDLSLGLGYVGVSFARLNIPLEDTVGTLALLAANGLLGEKAGTGLRSVISSLTSPVAKGAEAMKTYGINVFDAQGNFIGMQGAAEQLKQGLGGLDEQTRSAALGAIFGAEAASAAGILYKAGASGVKTWTDNVNDQGYAAEQAAKKTDNLTGDLERLGGSFDSILIKTGGQANGVLRDMVQIITGLTDWYGSLDESAQGTALAIGVGTAAVLLFGGTALLAVPKIVEFRTAIGALNTTMKGTAAAAGLIGVAITAAVLVLGAFGAQQADAAARMQTLTDSLDENTGAFTKNTREAVISNLEKTGAAKTAKLLGISLGTLTDAALGEGKAVKEVSGILAQHRAEAEKSGIQSGQLSNSFNSVEAVIASTSGELADARVKWQEHKEAMAGSTGEADKATPAYVAVEDAVDGVVSSITDLAKELDALNGQHLDAREAARALEEAYDSFDQSLIDNGQTLDTTTEAGRANESALDDIAQAALDAGQAIVDSGGSYSDYKASLDGSRQALLDRIGDLGISGQAAQDLADKILKIPSETEWAAYINTQDAEAKLAALRSAAWSVRDALSPGRASGTAGNGLGVLAKADGGKVNFYANGGRENHVAQFARAGTMRVWAEPETGGEWYIPAAAEKRGRSTQILAQAASEFGYQLVPSGAQSFAGGGRAGSTAAVPMGGVTWAGDVNINGASGDLARIGALVRDEVQAVLRGANG</sequence>
<proteinExistence type="predicted"/>
<dbReference type="RefSeq" id="WP_066598467.1">
    <property type="nucleotide sequence ID" value="NZ_CP016282.1"/>
</dbReference>
<dbReference type="OrthoDB" id="2183194at2"/>
<dbReference type="PANTHER" id="PTHR37813:SF1">
    <property type="entry name" value="FELS-2 PROPHAGE PROTEIN"/>
    <property type="match status" value="1"/>
</dbReference>
<feature type="domain" description="Phage tail tape measure protein" evidence="5">
    <location>
        <begin position="161"/>
        <end position="359"/>
    </location>
</feature>
<keyword evidence="4" id="KW-1133">Transmembrane helix</keyword>
<evidence type="ECO:0000256" key="4">
    <source>
        <dbReference type="SAM" id="Phobius"/>
    </source>
</evidence>
<dbReference type="STRING" id="670052.PA27867_3626"/>
<keyword evidence="1" id="KW-1188">Viral release from host cell</keyword>
<dbReference type="InterPro" id="IPR010090">
    <property type="entry name" value="Phage_tape_meas"/>
</dbReference>
<keyword evidence="4" id="KW-0812">Transmembrane</keyword>
<feature type="coiled-coil region" evidence="2">
    <location>
        <begin position="84"/>
        <end position="111"/>
    </location>
</feature>
<dbReference type="KEGG" id="cart:PA27867_3626"/>
<reference evidence="6 7" key="1">
    <citation type="submission" date="2016-06" db="EMBL/GenBank/DDBJ databases">
        <title>Genome sequencing of Cryobacterium arcticum PAMC 27867.</title>
        <authorList>
            <person name="Lee J."/>
            <person name="Kim O.-S."/>
        </authorList>
    </citation>
    <scope>NUCLEOTIDE SEQUENCE [LARGE SCALE GENOMIC DNA]</scope>
    <source>
        <strain evidence="6 7">PAMC 27867</strain>
    </source>
</reference>
<dbReference type="NCBIfam" id="TIGR01760">
    <property type="entry name" value="tape_meas_TP901"/>
    <property type="match status" value="1"/>
</dbReference>
<accession>A0A1B1BPM1</accession>